<keyword evidence="1" id="KW-0472">Membrane</keyword>
<name>A0A1G2F1F1_9BACT</name>
<proteinExistence type="predicted"/>
<dbReference type="NCBIfam" id="TIGR02532">
    <property type="entry name" value="IV_pilin_GFxxxE"/>
    <property type="match status" value="1"/>
</dbReference>
<organism evidence="2 3">
    <name type="scientific">Candidatus Portnoybacteria bacterium RBG_13_40_8</name>
    <dbReference type="NCBI Taxonomy" id="1801990"/>
    <lineage>
        <taxon>Bacteria</taxon>
        <taxon>Candidatus Portnoyibacteriota</taxon>
    </lineage>
</organism>
<keyword evidence="1" id="KW-1133">Transmembrane helix</keyword>
<dbReference type="AlphaFoldDB" id="A0A1G2F1F1"/>
<reference evidence="2 3" key="1">
    <citation type="journal article" date="2016" name="Nat. Commun.">
        <title>Thousands of microbial genomes shed light on interconnected biogeochemical processes in an aquifer system.</title>
        <authorList>
            <person name="Anantharaman K."/>
            <person name="Brown C.T."/>
            <person name="Hug L.A."/>
            <person name="Sharon I."/>
            <person name="Castelle C.J."/>
            <person name="Probst A.J."/>
            <person name="Thomas B.C."/>
            <person name="Singh A."/>
            <person name="Wilkins M.J."/>
            <person name="Karaoz U."/>
            <person name="Brodie E.L."/>
            <person name="Williams K.H."/>
            <person name="Hubbard S.S."/>
            <person name="Banfield J.F."/>
        </authorList>
    </citation>
    <scope>NUCLEOTIDE SEQUENCE [LARGE SCALE GENOMIC DNA]</scope>
</reference>
<comment type="caution">
    <text evidence="2">The sequence shown here is derived from an EMBL/GenBank/DDBJ whole genome shotgun (WGS) entry which is preliminary data.</text>
</comment>
<dbReference type="Pfam" id="PF07963">
    <property type="entry name" value="N_methyl"/>
    <property type="match status" value="1"/>
</dbReference>
<evidence type="ECO:0000256" key="1">
    <source>
        <dbReference type="SAM" id="Phobius"/>
    </source>
</evidence>
<evidence type="ECO:0000313" key="2">
    <source>
        <dbReference type="EMBL" id="OGZ31849.1"/>
    </source>
</evidence>
<evidence type="ECO:0000313" key="3">
    <source>
        <dbReference type="Proteomes" id="UP000177810"/>
    </source>
</evidence>
<accession>A0A1G2F1F1</accession>
<keyword evidence="1" id="KW-0812">Transmembrane</keyword>
<dbReference type="STRING" id="1801990.A2V69_03765"/>
<dbReference type="InterPro" id="IPR012902">
    <property type="entry name" value="N_methyl_site"/>
</dbReference>
<gene>
    <name evidence="2" type="ORF">A2V69_03765</name>
</gene>
<sequence>MGKRFNNKGFSLMELIISIGIIASVLAGAISLISMSFSSVQVGKSRVVALGLVQEGLEIVRNIRDNNWLAGKRDVGSWRDGLGETASQQPWRVQYNSLSLLSPATGQPLKINTNGFYQYNSGADTVFYRNIDIEYIDNNKIKITCQVDWRAGKRSGSVNAETILYNWLEPQE</sequence>
<dbReference type="Proteomes" id="UP000177810">
    <property type="component" value="Unassembled WGS sequence"/>
</dbReference>
<protein>
    <submittedName>
        <fullName evidence="2">Uncharacterized protein</fullName>
    </submittedName>
</protein>
<feature type="transmembrane region" description="Helical" evidence="1">
    <location>
        <begin position="12"/>
        <end position="37"/>
    </location>
</feature>
<dbReference type="EMBL" id="MHMT01000031">
    <property type="protein sequence ID" value="OGZ31849.1"/>
    <property type="molecule type" value="Genomic_DNA"/>
</dbReference>